<evidence type="ECO:0000256" key="6">
    <source>
        <dbReference type="ARBA" id="ARBA00023170"/>
    </source>
</evidence>
<keyword evidence="5" id="KW-0938">Abscisic acid signaling pathway</keyword>
<keyword evidence="6" id="KW-0675">Receptor</keyword>
<dbReference type="GO" id="GO:0005634">
    <property type="term" value="C:nucleus"/>
    <property type="evidence" value="ECO:0007669"/>
    <property type="project" value="UniProtKB-SubCell"/>
</dbReference>
<dbReference type="SUPFAM" id="SSF55961">
    <property type="entry name" value="Bet v1-like"/>
    <property type="match status" value="1"/>
</dbReference>
<evidence type="ECO:0000256" key="9">
    <source>
        <dbReference type="SAM" id="MobiDB-lite"/>
    </source>
</evidence>
<dbReference type="PANTHER" id="PTHR31213">
    <property type="entry name" value="OS08G0374000 PROTEIN-RELATED"/>
    <property type="match status" value="1"/>
</dbReference>
<protein>
    <submittedName>
        <fullName evidence="10">Uncharacterized protein</fullName>
    </submittedName>
</protein>
<evidence type="ECO:0000313" key="10">
    <source>
        <dbReference type="EMBL" id="CAL4960631.1"/>
    </source>
</evidence>
<feature type="region of interest" description="Disordered" evidence="9">
    <location>
        <begin position="1"/>
        <end position="28"/>
    </location>
</feature>
<evidence type="ECO:0000256" key="4">
    <source>
        <dbReference type="ARBA" id="ARBA00022490"/>
    </source>
</evidence>
<dbReference type="GO" id="GO:0004864">
    <property type="term" value="F:protein phosphatase inhibitor activity"/>
    <property type="evidence" value="ECO:0007669"/>
    <property type="project" value="UniProtKB-KW"/>
</dbReference>
<dbReference type="EMBL" id="OZ075130">
    <property type="protein sequence ID" value="CAL4973318.1"/>
    <property type="molecule type" value="Genomic_DNA"/>
</dbReference>
<accession>A0ABC8ZK56</accession>
<dbReference type="CDD" id="cd07821">
    <property type="entry name" value="PYR_PYL_RCAR_like"/>
    <property type="match status" value="1"/>
</dbReference>
<dbReference type="GO" id="GO:0005737">
    <property type="term" value="C:cytoplasm"/>
    <property type="evidence" value="ECO:0007669"/>
    <property type="project" value="UniProtKB-SubCell"/>
</dbReference>
<dbReference type="Proteomes" id="UP001497457">
    <property type="component" value="Chromosome 20rd"/>
</dbReference>
<evidence type="ECO:0000256" key="3">
    <source>
        <dbReference type="ARBA" id="ARBA00008594"/>
    </source>
</evidence>
<keyword evidence="7" id="KW-0539">Nucleus</keyword>
<dbReference type="Pfam" id="PF10604">
    <property type="entry name" value="Polyketide_cyc2"/>
    <property type="match status" value="1"/>
</dbReference>
<evidence type="ECO:0000313" key="12">
    <source>
        <dbReference type="Proteomes" id="UP001497457"/>
    </source>
</evidence>
<keyword evidence="12" id="KW-1185">Reference proteome</keyword>
<dbReference type="InterPro" id="IPR050279">
    <property type="entry name" value="Plant_def-hormone_signal"/>
</dbReference>
<organism evidence="10 12">
    <name type="scientific">Urochloa decumbens</name>
    <dbReference type="NCBI Taxonomy" id="240449"/>
    <lineage>
        <taxon>Eukaryota</taxon>
        <taxon>Viridiplantae</taxon>
        <taxon>Streptophyta</taxon>
        <taxon>Embryophyta</taxon>
        <taxon>Tracheophyta</taxon>
        <taxon>Spermatophyta</taxon>
        <taxon>Magnoliopsida</taxon>
        <taxon>Liliopsida</taxon>
        <taxon>Poales</taxon>
        <taxon>Poaceae</taxon>
        <taxon>PACMAD clade</taxon>
        <taxon>Panicoideae</taxon>
        <taxon>Panicodae</taxon>
        <taxon>Paniceae</taxon>
        <taxon>Melinidinae</taxon>
        <taxon>Urochloa</taxon>
    </lineage>
</organism>
<gene>
    <name evidence="10" type="ORF">URODEC1_LOCUS44524</name>
    <name evidence="11" type="ORF">URODEC1_LOCUS51814</name>
</gene>
<proteinExistence type="inferred from homology"/>
<name>A0ABC8ZK56_9POAL</name>
<evidence type="ECO:0000256" key="2">
    <source>
        <dbReference type="ARBA" id="ARBA00004496"/>
    </source>
</evidence>
<dbReference type="GO" id="GO:0009738">
    <property type="term" value="P:abscisic acid-activated signaling pathway"/>
    <property type="evidence" value="ECO:0007669"/>
    <property type="project" value="UniProtKB-KW"/>
</dbReference>
<dbReference type="Gene3D" id="3.30.530.20">
    <property type="match status" value="1"/>
</dbReference>
<evidence type="ECO:0000256" key="1">
    <source>
        <dbReference type="ARBA" id="ARBA00004123"/>
    </source>
</evidence>
<keyword evidence="4" id="KW-0963">Cytoplasm</keyword>
<evidence type="ECO:0000256" key="8">
    <source>
        <dbReference type="ARBA" id="ARBA00023272"/>
    </source>
</evidence>
<reference evidence="10" key="1">
    <citation type="submission" date="2024-10" db="EMBL/GenBank/DDBJ databases">
        <authorList>
            <person name="Ryan C."/>
        </authorList>
    </citation>
    <scope>NUCLEOTIDE SEQUENCE [LARGE SCALE GENOMIC DNA]</scope>
</reference>
<sequence length="211" mass="22976">MPYAATRTSPQQRSRITTTNGKAASVCPGHPEVPGEVARHHEHTVAAGQCCSVLSQTIAAPVDAVWSLVRRFDQPQEYKSFIRSCRLVDGDGATVGSVRELTVQSGLPAYSSRDRLEVLDDELRVISFRILGGEHRLTNYRSVTTVHEAAASPDGAPPLAVVVESYVVDIPPGNTAQETCVFTNTIVRANLENLARTVRRRLAMAVPHQNH</sequence>
<dbReference type="AlphaFoldDB" id="A0ABC8ZK56"/>
<dbReference type="Proteomes" id="UP001497457">
    <property type="component" value="Chromosome 19rd"/>
</dbReference>
<dbReference type="EMBL" id="OZ075129">
    <property type="protein sequence ID" value="CAL4960631.1"/>
    <property type="molecule type" value="Genomic_DNA"/>
</dbReference>
<evidence type="ECO:0000256" key="7">
    <source>
        <dbReference type="ARBA" id="ARBA00023242"/>
    </source>
</evidence>
<evidence type="ECO:0000256" key="5">
    <source>
        <dbReference type="ARBA" id="ARBA00022682"/>
    </source>
</evidence>
<comment type="similarity">
    <text evidence="3">Belongs to the PYR/PYL/RCAR abscisic acid intracellular receptor family.</text>
</comment>
<keyword evidence="8" id="KW-0650">Protein phosphatase inhibitor</keyword>
<dbReference type="InterPro" id="IPR019587">
    <property type="entry name" value="Polyketide_cyclase/dehydratase"/>
</dbReference>
<evidence type="ECO:0000313" key="11">
    <source>
        <dbReference type="EMBL" id="CAL4973318.1"/>
    </source>
</evidence>
<feature type="compositionally biased region" description="Polar residues" evidence="9">
    <location>
        <begin position="1"/>
        <end position="22"/>
    </location>
</feature>
<dbReference type="PANTHER" id="PTHR31213:SF178">
    <property type="entry name" value="OS01G0827800 PROTEIN"/>
    <property type="match status" value="1"/>
</dbReference>
<comment type="subcellular location">
    <subcellularLocation>
        <location evidence="2">Cytoplasm</location>
    </subcellularLocation>
    <subcellularLocation>
        <location evidence="1">Nucleus</location>
    </subcellularLocation>
</comment>
<dbReference type="InterPro" id="IPR023393">
    <property type="entry name" value="START-like_dom_sf"/>
</dbReference>